<protein>
    <submittedName>
        <fullName evidence="5">MarR family transcriptional regulator</fullName>
    </submittedName>
</protein>
<evidence type="ECO:0000256" key="3">
    <source>
        <dbReference type="ARBA" id="ARBA00023163"/>
    </source>
</evidence>
<evidence type="ECO:0000313" key="6">
    <source>
        <dbReference type="Proteomes" id="UP000712157"/>
    </source>
</evidence>
<feature type="domain" description="HTH marR-type" evidence="4">
    <location>
        <begin position="1"/>
        <end position="142"/>
    </location>
</feature>
<organism evidence="5 6">
    <name type="scientific">Diplocloster agilis</name>
    <dbReference type="NCBI Taxonomy" id="2850323"/>
    <lineage>
        <taxon>Bacteria</taxon>
        <taxon>Bacillati</taxon>
        <taxon>Bacillota</taxon>
        <taxon>Clostridia</taxon>
        <taxon>Lachnospirales</taxon>
        <taxon>Lachnospiraceae</taxon>
        <taxon>Diplocloster</taxon>
    </lineage>
</organism>
<dbReference type="Proteomes" id="UP000712157">
    <property type="component" value="Unassembled WGS sequence"/>
</dbReference>
<keyword evidence="3" id="KW-0804">Transcription</keyword>
<evidence type="ECO:0000256" key="1">
    <source>
        <dbReference type="ARBA" id="ARBA00023015"/>
    </source>
</evidence>
<dbReference type="InterPro" id="IPR023187">
    <property type="entry name" value="Tscrpt_reg_MarR-type_CS"/>
</dbReference>
<dbReference type="PANTHER" id="PTHR42756:SF1">
    <property type="entry name" value="TRANSCRIPTIONAL REPRESSOR OF EMRAB OPERON"/>
    <property type="match status" value="1"/>
</dbReference>
<dbReference type="PANTHER" id="PTHR42756">
    <property type="entry name" value="TRANSCRIPTIONAL REGULATOR, MARR"/>
    <property type="match status" value="1"/>
</dbReference>
<dbReference type="GO" id="GO:0003700">
    <property type="term" value="F:DNA-binding transcription factor activity"/>
    <property type="evidence" value="ECO:0007669"/>
    <property type="project" value="InterPro"/>
</dbReference>
<dbReference type="Gene3D" id="1.10.10.10">
    <property type="entry name" value="Winged helix-like DNA-binding domain superfamily/Winged helix DNA-binding domain"/>
    <property type="match status" value="1"/>
</dbReference>
<dbReference type="EMBL" id="JAHQCW010000012">
    <property type="protein sequence ID" value="MBU9736703.1"/>
    <property type="molecule type" value="Genomic_DNA"/>
</dbReference>
<gene>
    <name evidence="5" type="ORF">KTH89_09145</name>
</gene>
<dbReference type="InterPro" id="IPR036390">
    <property type="entry name" value="WH_DNA-bd_sf"/>
</dbReference>
<sequence length="163" mass="19359">MKNNQIGLEIEQNIAAYVDEVKELLAPEIWQNILLDCSKNELFLLWLLYREKEVNMTRAAEYMNVPLNTATGIVGRMEKRDLVLRVRSAEDKRVVTIRLSEKGTEQIQSIISEMVYYGRKVLENFSREEMELFFRMMDKLKVVMKEEKEKKTQRRKVRKIPIS</sequence>
<dbReference type="InterPro" id="IPR036388">
    <property type="entry name" value="WH-like_DNA-bd_sf"/>
</dbReference>
<reference evidence="5" key="1">
    <citation type="submission" date="2021-06" db="EMBL/GenBank/DDBJ databases">
        <title>Description of novel taxa of the family Lachnospiraceae.</title>
        <authorList>
            <person name="Chaplin A.V."/>
            <person name="Sokolova S.R."/>
            <person name="Pikina A.P."/>
            <person name="Korzhanova M."/>
            <person name="Belova V."/>
            <person name="Korostin D."/>
            <person name="Efimov B.A."/>
        </authorList>
    </citation>
    <scope>NUCLEOTIDE SEQUENCE</scope>
    <source>
        <strain evidence="5">ASD5720</strain>
    </source>
</reference>
<keyword evidence="2" id="KW-0238">DNA-binding</keyword>
<dbReference type="PRINTS" id="PR00598">
    <property type="entry name" value="HTHMARR"/>
</dbReference>
<name>A0A949JWY8_9FIRM</name>
<dbReference type="SUPFAM" id="SSF46785">
    <property type="entry name" value="Winged helix' DNA-binding domain"/>
    <property type="match status" value="1"/>
</dbReference>
<dbReference type="SMART" id="SM00347">
    <property type="entry name" value="HTH_MARR"/>
    <property type="match status" value="1"/>
</dbReference>
<dbReference type="RefSeq" id="WP_238721441.1">
    <property type="nucleotide sequence ID" value="NZ_JAHQCW010000012.1"/>
</dbReference>
<evidence type="ECO:0000259" key="4">
    <source>
        <dbReference type="PROSITE" id="PS50995"/>
    </source>
</evidence>
<dbReference type="GO" id="GO:0003677">
    <property type="term" value="F:DNA binding"/>
    <property type="evidence" value="ECO:0007669"/>
    <property type="project" value="UniProtKB-KW"/>
</dbReference>
<dbReference type="Pfam" id="PF01047">
    <property type="entry name" value="MarR"/>
    <property type="match status" value="1"/>
</dbReference>
<comment type="caution">
    <text evidence="5">The sequence shown here is derived from an EMBL/GenBank/DDBJ whole genome shotgun (WGS) entry which is preliminary data.</text>
</comment>
<dbReference type="InterPro" id="IPR000835">
    <property type="entry name" value="HTH_MarR-typ"/>
</dbReference>
<accession>A0A949JWY8</accession>
<dbReference type="PROSITE" id="PS01117">
    <property type="entry name" value="HTH_MARR_1"/>
    <property type="match status" value="1"/>
</dbReference>
<keyword evidence="1" id="KW-0805">Transcription regulation</keyword>
<keyword evidence="6" id="KW-1185">Reference proteome</keyword>
<evidence type="ECO:0000256" key="2">
    <source>
        <dbReference type="ARBA" id="ARBA00023125"/>
    </source>
</evidence>
<proteinExistence type="predicted"/>
<dbReference type="PROSITE" id="PS50995">
    <property type="entry name" value="HTH_MARR_2"/>
    <property type="match status" value="1"/>
</dbReference>
<evidence type="ECO:0000313" key="5">
    <source>
        <dbReference type="EMBL" id="MBU9736703.1"/>
    </source>
</evidence>
<dbReference type="AlphaFoldDB" id="A0A949JWY8"/>